<dbReference type="AlphaFoldDB" id="A0A9W9NRT7"/>
<evidence type="ECO:0000313" key="4">
    <source>
        <dbReference type="Proteomes" id="UP001150941"/>
    </source>
</evidence>
<gene>
    <name evidence="3" type="ORF">N7468_006175</name>
</gene>
<sequence>MLPLHIALYSLLATALAFAIIELGLTAYVTSAISDYSREELFRRYWDYSYSYWHVSTPSILIFLLFTSCWTILASAGALAAHGLAAVYFVTMVFWLAAFADFVSYFDGNFFSDYLSAIVAFAVLDWLLFLALFIVTILALCGVLVSDWPGYHSFRGAHTQKEKSAPADASAAPHDVPMSTNPVAPSELSSRDTEALHDQPHTRAFSPSSRSAVTSAELSGDVSPDHHNSTTHA</sequence>
<feature type="transmembrane region" description="Helical" evidence="2">
    <location>
        <begin position="85"/>
        <end position="106"/>
    </location>
</feature>
<dbReference type="GeneID" id="83202774"/>
<feature type="compositionally biased region" description="Basic and acidic residues" evidence="1">
    <location>
        <begin position="223"/>
        <end position="233"/>
    </location>
</feature>
<evidence type="ECO:0000256" key="2">
    <source>
        <dbReference type="SAM" id="Phobius"/>
    </source>
</evidence>
<evidence type="ECO:0008006" key="5">
    <source>
        <dbReference type="Google" id="ProtNLM"/>
    </source>
</evidence>
<keyword evidence="4" id="KW-1185">Reference proteome</keyword>
<proteinExistence type="predicted"/>
<keyword evidence="2" id="KW-1133">Transmembrane helix</keyword>
<dbReference type="Proteomes" id="UP001150941">
    <property type="component" value="Unassembled WGS sequence"/>
</dbReference>
<organism evidence="3 4">
    <name type="scientific">Penicillium chermesinum</name>
    <dbReference type="NCBI Taxonomy" id="63820"/>
    <lineage>
        <taxon>Eukaryota</taxon>
        <taxon>Fungi</taxon>
        <taxon>Dikarya</taxon>
        <taxon>Ascomycota</taxon>
        <taxon>Pezizomycotina</taxon>
        <taxon>Eurotiomycetes</taxon>
        <taxon>Eurotiomycetidae</taxon>
        <taxon>Eurotiales</taxon>
        <taxon>Aspergillaceae</taxon>
        <taxon>Penicillium</taxon>
    </lineage>
</organism>
<dbReference type="OrthoDB" id="2117453at2759"/>
<feature type="transmembrane region" description="Helical" evidence="2">
    <location>
        <begin position="7"/>
        <end position="30"/>
    </location>
</feature>
<dbReference type="EMBL" id="JAPQKS010000005">
    <property type="protein sequence ID" value="KAJ5224950.1"/>
    <property type="molecule type" value="Genomic_DNA"/>
</dbReference>
<protein>
    <recommendedName>
        <fullName evidence="5">MARVEL domain-containing protein</fullName>
    </recommendedName>
</protein>
<feature type="compositionally biased region" description="Polar residues" evidence="1">
    <location>
        <begin position="205"/>
        <end position="217"/>
    </location>
</feature>
<reference evidence="3" key="2">
    <citation type="journal article" date="2023" name="IMA Fungus">
        <title>Comparative genomic study of the Penicillium genus elucidates a diverse pangenome and 15 lateral gene transfer events.</title>
        <authorList>
            <person name="Petersen C."/>
            <person name="Sorensen T."/>
            <person name="Nielsen M.R."/>
            <person name="Sondergaard T.E."/>
            <person name="Sorensen J.L."/>
            <person name="Fitzpatrick D.A."/>
            <person name="Frisvad J.C."/>
            <person name="Nielsen K.L."/>
        </authorList>
    </citation>
    <scope>NUCLEOTIDE SEQUENCE</scope>
    <source>
        <strain evidence="3">IBT 19713</strain>
    </source>
</reference>
<dbReference type="RefSeq" id="XP_058328361.1">
    <property type="nucleotide sequence ID" value="XM_058475471.1"/>
</dbReference>
<feature type="compositionally biased region" description="Basic and acidic residues" evidence="1">
    <location>
        <begin position="189"/>
        <end position="201"/>
    </location>
</feature>
<feature type="transmembrane region" description="Helical" evidence="2">
    <location>
        <begin position="118"/>
        <end position="145"/>
    </location>
</feature>
<keyword evidence="2" id="KW-0812">Transmembrane</keyword>
<name>A0A9W9NRT7_9EURO</name>
<comment type="caution">
    <text evidence="3">The sequence shown here is derived from an EMBL/GenBank/DDBJ whole genome shotgun (WGS) entry which is preliminary data.</text>
</comment>
<feature type="region of interest" description="Disordered" evidence="1">
    <location>
        <begin position="164"/>
        <end position="233"/>
    </location>
</feature>
<keyword evidence="2" id="KW-0472">Membrane</keyword>
<feature type="compositionally biased region" description="Low complexity" evidence="1">
    <location>
        <begin position="166"/>
        <end position="175"/>
    </location>
</feature>
<reference evidence="3" key="1">
    <citation type="submission" date="2022-11" db="EMBL/GenBank/DDBJ databases">
        <authorList>
            <person name="Petersen C."/>
        </authorList>
    </citation>
    <scope>NUCLEOTIDE SEQUENCE</scope>
    <source>
        <strain evidence="3">IBT 19713</strain>
    </source>
</reference>
<evidence type="ECO:0000256" key="1">
    <source>
        <dbReference type="SAM" id="MobiDB-lite"/>
    </source>
</evidence>
<feature type="transmembrane region" description="Helical" evidence="2">
    <location>
        <begin position="50"/>
        <end position="73"/>
    </location>
</feature>
<accession>A0A9W9NRT7</accession>
<evidence type="ECO:0000313" key="3">
    <source>
        <dbReference type="EMBL" id="KAJ5224950.1"/>
    </source>
</evidence>